<keyword evidence="2" id="KW-1185">Reference proteome</keyword>
<protein>
    <submittedName>
        <fullName evidence="1">Putative bacteriophage protein</fullName>
    </submittedName>
</protein>
<dbReference type="InterPro" id="IPR021283">
    <property type="entry name" value="Phage_Wedge1"/>
</dbReference>
<dbReference type="RefSeq" id="WP_006683272.1">
    <property type="nucleotide sequence ID" value="NZ_CAFB01000079.1"/>
</dbReference>
<reference evidence="1 2" key="1">
    <citation type="submission" date="2011-08" db="EMBL/GenBank/DDBJ databases">
        <title>The genome of the obligate endobacterium of an arbuscular mycorrhizal fungus reveals an interphylum network of nutritional interactions.</title>
        <authorList>
            <person name="Ghignone S."/>
            <person name="Salvioli A."/>
            <person name="Anca I."/>
            <person name="Lumini E."/>
            <person name="Ortu G."/>
            <person name="Petiti L."/>
            <person name="Cruveiller S."/>
            <person name="Bianciotto V."/>
            <person name="Piffanelli P."/>
            <person name="Lanfranco L."/>
            <person name="Bonfante P."/>
        </authorList>
    </citation>
    <scope>NUCLEOTIDE SEQUENCE [LARGE SCALE GENOMIC DNA]</scope>
    <source>
        <strain evidence="1 2">BEG34</strain>
    </source>
</reference>
<dbReference type="STRING" id="1070319.CAGGBEG34_590002"/>
<dbReference type="AlphaFoldDB" id="G2JBR6"/>
<dbReference type="Proteomes" id="UP000054051">
    <property type="component" value="Unassembled WGS sequence"/>
</dbReference>
<name>G2JBR6_9BURK</name>
<gene>
    <name evidence="1" type="ORF">CAGGBEG34_590002</name>
</gene>
<comment type="caution">
    <text evidence="1">The sequence shown here is derived from an EMBL/GenBank/DDBJ whole genome shotgun (WGS) entry which is preliminary data.</text>
</comment>
<dbReference type="Pfam" id="PF11041">
    <property type="entry name" value="Phage_Wedge1"/>
    <property type="match status" value="1"/>
</dbReference>
<dbReference type="OrthoDB" id="5465402at2"/>
<dbReference type="eggNOG" id="ENOG502ZC04">
    <property type="taxonomic scope" value="Bacteria"/>
</dbReference>
<dbReference type="EMBL" id="CAFB01000079">
    <property type="protein sequence ID" value="CCD30221.1"/>
    <property type="molecule type" value="Genomic_DNA"/>
</dbReference>
<organism evidence="1 2">
    <name type="scientific">Candidatus Glomeribacter gigasporarum BEG34</name>
    <dbReference type="NCBI Taxonomy" id="1070319"/>
    <lineage>
        <taxon>Bacteria</taxon>
        <taxon>Pseudomonadati</taxon>
        <taxon>Pseudomonadota</taxon>
        <taxon>Betaproteobacteria</taxon>
        <taxon>Burkholderiales</taxon>
        <taxon>Burkholderiaceae</taxon>
        <taxon>Candidatus Glomeribacter</taxon>
    </lineage>
</organism>
<evidence type="ECO:0000313" key="2">
    <source>
        <dbReference type="Proteomes" id="UP000054051"/>
    </source>
</evidence>
<evidence type="ECO:0000313" key="1">
    <source>
        <dbReference type="EMBL" id="CCD30221.1"/>
    </source>
</evidence>
<proteinExistence type="predicted"/>
<accession>G2JBR6</accession>
<sequence>MASLQDDLARIPAANRDKPKFRAVIEASVQPFVDLHNALASMPAAFDVDQAIGAQLDQVGTWVGLARAVQIPLTGIYFTLDDAHLGFDQGVWKQPHDPTEGVTRLDDDTYRLLLKAKIRANHWDGAPDSMADMLNAIFGADTHVFVQDNGDMSITVGIAGQIPHAAFLAILTRGYLALKPEGVRVAYVIVTPENGAPLFGFDVHNACISGFDTGAWGRII</sequence>